<dbReference type="InterPro" id="IPR001242">
    <property type="entry name" value="Condensation_dom"/>
</dbReference>
<evidence type="ECO:0000256" key="2">
    <source>
        <dbReference type="ARBA" id="ARBA00022450"/>
    </source>
</evidence>
<dbReference type="SUPFAM" id="SSF52777">
    <property type="entry name" value="CoA-dependent acyltransferases"/>
    <property type="match status" value="4"/>
</dbReference>
<keyword evidence="7" id="KW-1185">Reference proteome</keyword>
<dbReference type="InterPro" id="IPR009081">
    <property type="entry name" value="PP-bd_ACP"/>
</dbReference>
<dbReference type="InterPro" id="IPR000873">
    <property type="entry name" value="AMP-dep_synth/lig_dom"/>
</dbReference>
<protein>
    <submittedName>
        <fullName evidence="6">Amino acid adenylation domain-containing protein</fullName>
    </submittedName>
</protein>
<evidence type="ECO:0000256" key="4">
    <source>
        <dbReference type="SAM" id="MobiDB-lite"/>
    </source>
</evidence>
<dbReference type="RefSeq" id="WP_248634499.1">
    <property type="nucleotide sequence ID" value="NZ_JALPTH010000014.1"/>
</dbReference>
<feature type="domain" description="Carrier" evidence="5">
    <location>
        <begin position="2048"/>
        <end position="2124"/>
    </location>
</feature>
<evidence type="ECO:0000256" key="1">
    <source>
        <dbReference type="ARBA" id="ARBA00001957"/>
    </source>
</evidence>
<dbReference type="InterPro" id="IPR029058">
    <property type="entry name" value="AB_hydrolase_fold"/>
</dbReference>
<sequence length="2167" mass="233140">MPPNASAPGSVPGSASGPVPGTVTGTDPGPASAARRLPLSAAQRDIWLAHGLDPSGRRYGIGEYREILGTLDPELFARCWYQLAREADVLRIRGIGADEHGPWQLLHSAPGDRAVRLVDLSDEPDPAAAARSWMAEEMARPFDLAEDWLTRHVLLKAAPDHWFYLHTFHHLAIDGMGIALLDRRLVELYDRSAAGEPWGPSPFGALPDLLAEDAAYRQSPAAAEERAHWLTHLAGLPDPPRLAEGRTTLDALDAHVGKDSAPPFVRRTVLLPPAEADRLRDTARGHRSTWSMLVITLVAAYLHRISGSRELVLGLPVTGRTTDLARSTPGMVSNIVPLRIEVRGGESLAELLTGVVRETKRALRHQRTRYEDLRRELGSAGAEARIASPLVNIMAFAPGMSFCGQPTVQHNLSNGPVDDLAVGVYDLGPAGGLRIDFDAAPDVCDLAAVADHQDRFRRFVTSALDGIRSSALRSIELLDAEERHQVLGEWSGRRTEAELSSLGQRFERQARRTPEAPALIAGERTVSYGELDAESNRLARHLVTRGLGPGDLAGVLLDRGVEFAVAVLAVVKSGAGYALLDPDFPDERLFATARDAAVRLLVTDTRHADRLADGPWTTVRADGEAATTAAYPSTPLGIPLTPEHPACVMFTSGSTGRPKGILSSHRNLVSTLTAQTYATFGPGEVFLQCSPVSWDAFSLEFWGALLHGGATVLQPGQRPEPALVAELARARGVTMLQVSSSLFNYLTDEHPEAFDTVRTVFTGGEPASPTHVHTLQRLHPHLTVANGYGPAESMGFTTTYTVPRSTQAPATLPIGSPLTNKHAYVLDGGLRPVPPGVTGELYLSGDGLAYGYLGQSGTTATRFIPHPYDPSGARLYRTGDLAHWDRAGQLHYTGRSDSQVKVRGFRVEPTEIETALTTHPAVVQATVGVYGDRLAAHIVLGPAAATTAPPEIRAWLAERLPEHLVPAHLMVLDRLPLTPNGKIDRRALPPIEAPPVAAGRAPRTELEEIVRTLVTEVLDAPHPLTIDDDFFQHGGHSLRAARLTNRIAATLGTSLTLRDVFAHPTPAALAAHLTTVDGRRRALPPLVPTGDRPEPPPLSAAQARLWLVAGLEGAGGTAYNVPLTVTLDGELDIDALRAAFTDLTDRHAPLRTRIGTGPDGEPYQLIDPPALCFEHRRTSLHELDEELRTAASHPFDLTTEHPLRITLFQTATRFSTLLILLHHIATDGRSLAPLLADLSLAYTARRSGRAPDWAALPISYGDYAHWQHALPEDPDQLAFWRTALADLPEELGLVPDRPRPPVAGHRGGAVELDFGPELYQRVTALARAERCTPFMVLQAALAATLTRLGAGTDIPLGSPVAGRSDETLDGLVGFFVNTLVLRTDTSADPDFRTLLERVRTADLDAFAHQDVPFDRVLEAVNPARSLARHPLFQVCLALESGPADRPELPGLRVGAVEPVATGAVKFDLEFLLRADQERGLTGHLLFSSDLYERHTAERLAAALRRTLEQAVTAPETRLSALELLDEEERRRVLGEWAGHRAEIGTGSLVERFERQARLTPDAPALISGQETVSYGELDARSNRLARHLVARGLGPGGLTGVLLDRGVEFAVAVLAVVKSGAGYALLDPDFPDERLSATVRDAAVRLLVTDARHGDRLPGGPGATTVRMDDEAATIAAYPSTALPIRPRLDDPACVMFTSGSTGRPKGILSSHRNLVSTLTAQTYASFGPGEVFLQCSPVSWDAFSLEFWGALLHGGATVLQPGQRPEPALVADLARAHGVTMLQVSSSLFNYLTDEHPEAFGTVRTVFTGGEPASPTHVHTLQRLHPHLTVANGYGPAESMGFTTTHTVPRSTQALATLPIGIPLTNKHAYVLDGGLRPVPPGVTGELYLSGDGLAYGYLGQPGTTATRFVPHPFGPPGARLYRTGDLAHWDHQGRLHYTGRSDSQVKVRGFRVEPTEVETVLTTHPAVIQATVGVYGDRLVAHIVLAPAAATTAPPEVRAWLAERLPEHLVPARLMVLDRLPLTPNGKIDRRALPVPVPTASTAARRPRTPLEETVCAHFTAVLGTPAPLTLDDDFFEHGGHSLLAARLANRLAPAVGAALSLRDVFRHPTPAALTALLDGRLRSATAKPRRARPALRRRAAPEAAAPAAPPSSQPAQPEQERIPS</sequence>
<name>A0ABT0IC04_9ACTN</name>
<evidence type="ECO:0000313" key="7">
    <source>
        <dbReference type="Proteomes" id="UP001522868"/>
    </source>
</evidence>
<dbReference type="InterPro" id="IPR025110">
    <property type="entry name" value="AMP-bd_C"/>
</dbReference>
<comment type="cofactor">
    <cofactor evidence="1">
        <name>pantetheine 4'-phosphate</name>
        <dbReference type="ChEBI" id="CHEBI:47942"/>
    </cofactor>
</comment>
<dbReference type="Gene3D" id="3.30.559.10">
    <property type="entry name" value="Chloramphenicol acetyltransferase-like domain"/>
    <property type="match status" value="2"/>
</dbReference>
<organism evidence="6 7">
    <name type="scientific">Streptomyces lichenis</name>
    <dbReference type="NCBI Taxonomy" id="2306967"/>
    <lineage>
        <taxon>Bacteria</taxon>
        <taxon>Bacillati</taxon>
        <taxon>Actinomycetota</taxon>
        <taxon>Actinomycetes</taxon>
        <taxon>Kitasatosporales</taxon>
        <taxon>Streptomycetaceae</taxon>
        <taxon>Streptomyces</taxon>
    </lineage>
</organism>
<feature type="region of interest" description="Disordered" evidence="4">
    <location>
        <begin position="1"/>
        <end position="33"/>
    </location>
</feature>
<reference evidence="6 7" key="1">
    <citation type="submission" date="2022-04" db="EMBL/GenBank/DDBJ databases">
        <title>Streptomyces sp. nov. LCR6-01 isolated from Lichen of Dirinaria sp.</title>
        <authorList>
            <person name="Kanchanasin P."/>
            <person name="Tanasupawat S."/>
            <person name="Phongsopitanun W."/>
        </authorList>
    </citation>
    <scope>NUCLEOTIDE SEQUENCE [LARGE SCALE GENOMIC DNA]</scope>
    <source>
        <strain evidence="6 7">LCR6-01</strain>
    </source>
</reference>
<feature type="domain" description="Carrier" evidence="5">
    <location>
        <begin position="1001"/>
        <end position="1077"/>
    </location>
</feature>
<proteinExistence type="predicted"/>
<dbReference type="InterPro" id="IPR036736">
    <property type="entry name" value="ACP-like_sf"/>
</dbReference>
<dbReference type="Gene3D" id="3.40.50.12780">
    <property type="entry name" value="N-terminal domain of ligase-like"/>
    <property type="match status" value="2"/>
</dbReference>
<dbReference type="Pfam" id="PF13193">
    <property type="entry name" value="AMP-binding_C"/>
    <property type="match status" value="2"/>
</dbReference>
<dbReference type="Proteomes" id="UP001522868">
    <property type="component" value="Unassembled WGS sequence"/>
</dbReference>
<evidence type="ECO:0000259" key="5">
    <source>
        <dbReference type="PROSITE" id="PS50075"/>
    </source>
</evidence>
<dbReference type="Pfam" id="PF00501">
    <property type="entry name" value="AMP-binding"/>
    <property type="match status" value="2"/>
</dbReference>
<dbReference type="PANTHER" id="PTHR45527">
    <property type="entry name" value="NONRIBOSOMAL PEPTIDE SYNTHETASE"/>
    <property type="match status" value="1"/>
</dbReference>
<dbReference type="PANTHER" id="PTHR45527:SF1">
    <property type="entry name" value="FATTY ACID SYNTHASE"/>
    <property type="match status" value="1"/>
</dbReference>
<dbReference type="SUPFAM" id="SSF56801">
    <property type="entry name" value="Acetyl-CoA synthetase-like"/>
    <property type="match status" value="2"/>
</dbReference>
<dbReference type="InterPro" id="IPR020845">
    <property type="entry name" value="AMP-binding_CS"/>
</dbReference>
<accession>A0ABT0IC04</accession>
<dbReference type="CDD" id="cd19540">
    <property type="entry name" value="LCL_NRPS-like"/>
    <property type="match status" value="1"/>
</dbReference>
<dbReference type="Pfam" id="PF00550">
    <property type="entry name" value="PP-binding"/>
    <property type="match status" value="2"/>
</dbReference>
<evidence type="ECO:0000313" key="6">
    <source>
        <dbReference type="EMBL" id="MCK8678848.1"/>
    </source>
</evidence>
<dbReference type="Gene3D" id="3.30.300.30">
    <property type="match status" value="2"/>
</dbReference>
<dbReference type="Gene3D" id="1.10.1200.10">
    <property type="entry name" value="ACP-like"/>
    <property type="match status" value="1"/>
</dbReference>
<keyword evidence="3" id="KW-0597">Phosphoprotein</keyword>
<dbReference type="SUPFAM" id="SSF47336">
    <property type="entry name" value="ACP-like"/>
    <property type="match status" value="2"/>
</dbReference>
<dbReference type="InterPro" id="IPR045851">
    <property type="entry name" value="AMP-bd_C_sf"/>
</dbReference>
<dbReference type="InterPro" id="IPR023213">
    <property type="entry name" value="CAT-like_dom_sf"/>
</dbReference>
<dbReference type="InterPro" id="IPR042099">
    <property type="entry name" value="ANL_N_sf"/>
</dbReference>
<dbReference type="NCBIfam" id="TIGR01733">
    <property type="entry name" value="AA-adenyl-dom"/>
    <property type="match status" value="2"/>
</dbReference>
<dbReference type="EMBL" id="JALPTH010000014">
    <property type="protein sequence ID" value="MCK8678848.1"/>
    <property type="molecule type" value="Genomic_DNA"/>
</dbReference>
<evidence type="ECO:0000256" key="3">
    <source>
        <dbReference type="ARBA" id="ARBA00022553"/>
    </source>
</evidence>
<dbReference type="PROSITE" id="PS50075">
    <property type="entry name" value="CARRIER"/>
    <property type="match status" value="2"/>
</dbReference>
<dbReference type="Pfam" id="PF00668">
    <property type="entry name" value="Condensation"/>
    <property type="match status" value="2"/>
</dbReference>
<dbReference type="InterPro" id="IPR010071">
    <property type="entry name" value="AA_adenyl_dom"/>
</dbReference>
<dbReference type="Gene3D" id="3.40.50.1820">
    <property type="entry name" value="alpha/beta hydrolase"/>
    <property type="match status" value="1"/>
</dbReference>
<keyword evidence="2" id="KW-0596">Phosphopantetheine</keyword>
<comment type="caution">
    <text evidence="6">The sequence shown here is derived from an EMBL/GenBank/DDBJ whole genome shotgun (WGS) entry which is preliminary data.</text>
</comment>
<dbReference type="SMART" id="SM00823">
    <property type="entry name" value="PKS_PP"/>
    <property type="match status" value="2"/>
</dbReference>
<dbReference type="CDD" id="cd12117">
    <property type="entry name" value="A_NRPS_Srf_like"/>
    <property type="match status" value="2"/>
</dbReference>
<feature type="compositionally biased region" description="Low complexity" evidence="4">
    <location>
        <begin position="1"/>
        <end position="21"/>
    </location>
</feature>
<dbReference type="PROSITE" id="PS00455">
    <property type="entry name" value="AMP_BINDING"/>
    <property type="match status" value="2"/>
</dbReference>
<gene>
    <name evidence="6" type="ORF">M1O15_15890</name>
</gene>
<feature type="region of interest" description="Disordered" evidence="4">
    <location>
        <begin position="2127"/>
        <end position="2167"/>
    </location>
</feature>
<feature type="compositionally biased region" description="Basic residues" evidence="4">
    <location>
        <begin position="2130"/>
        <end position="2141"/>
    </location>
</feature>
<dbReference type="Gene3D" id="3.30.559.30">
    <property type="entry name" value="Nonribosomal peptide synthetase, condensation domain"/>
    <property type="match status" value="2"/>
</dbReference>
<dbReference type="InterPro" id="IPR020806">
    <property type="entry name" value="PKS_PP-bd"/>
</dbReference>